<gene>
    <name evidence="1" type="ORF">NPIL_628721</name>
</gene>
<dbReference type="Proteomes" id="UP000887013">
    <property type="component" value="Unassembled WGS sequence"/>
</dbReference>
<dbReference type="AlphaFoldDB" id="A0A8X6UJF2"/>
<name>A0A8X6UJF2_NEPPI</name>
<comment type="caution">
    <text evidence="1">The sequence shown here is derived from an EMBL/GenBank/DDBJ whole genome shotgun (WGS) entry which is preliminary data.</text>
</comment>
<keyword evidence="2" id="KW-1185">Reference proteome</keyword>
<evidence type="ECO:0000313" key="1">
    <source>
        <dbReference type="EMBL" id="GFU16517.1"/>
    </source>
</evidence>
<dbReference type="EMBL" id="BMAW01030460">
    <property type="protein sequence ID" value="GFU16517.1"/>
    <property type="molecule type" value="Genomic_DNA"/>
</dbReference>
<protein>
    <submittedName>
        <fullName evidence="1">Uncharacterized protein</fullName>
    </submittedName>
</protein>
<proteinExistence type="predicted"/>
<sequence length="95" mass="10880">MSYLAPKLVNPYQNTPLVRILKIRLGDSKVIVVYMVERLELVNISGKEYYRSSSIRRETTKGIFLWKGEVVIKNFGCKSATMTTRPLRRIGARGC</sequence>
<evidence type="ECO:0000313" key="2">
    <source>
        <dbReference type="Proteomes" id="UP000887013"/>
    </source>
</evidence>
<organism evidence="1 2">
    <name type="scientific">Nephila pilipes</name>
    <name type="common">Giant wood spider</name>
    <name type="synonym">Nephila maculata</name>
    <dbReference type="NCBI Taxonomy" id="299642"/>
    <lineage>
        <taxon>Eukaryota</taxon>
        <taxon>Metazoa</taxon>
        <taxon>Ecdysozoa</taxon>
        <taxon>Arthropoda</taxon>
        <taxon>Chelicerata</taxon>
        <taxon>Arachnida</taxon>
        <taxon>Araneae</taxon>
        <taxon>Araneomorphae</taxon>
        <taxon>Entelegynae</taxon>
        <taxon>Araneoidea</taxon>
        <taxon>Nephilidae</taxon>
        <taxon>Nephila</taxon>
    </lineage>
</organism>
<reference evidence="1" key="1">
    <citation type="submission" date="2020-08" db="EMBL/GenBank/DDBJ databases">
        <title>Multicomponent nature underlies the extraordinary mechanical properties of spider dragline silk.</title>
        <authorList>
            <person name="Kono N."/>
            <person name="Nakamura H."/>
            <person name="Mori M."/>
            <person name="Yoshida Y."/>
            <person name="Ohtoshi R."/>
            <person name="Malay A.D."/>
            <person name="Moran D.A.P."/>
            <person name="Tomita M."/>
            <person name="Numata K."/>
            <person name="Arakawa K."/>
        </authorList>
    </citation>
    <scope>NUCLEOTIDE SEQUENCE</scope>
</reference>
<accession>A0A8X6UJF2</accession>